<feature type="chain" id="PRO_5047100760" evidence="1">
    <location>
        <begin position="24"/>
        <end position="57"/>
    </location>
</feature>
<dbReference type="EMBL" id="JAVDXU010000002">
    <property type="protein sequence ID" value="MDR7269909.1"/>
    <property type="molecule type" value="Genomic_DNA"/>
</dbReference>
<accession>A0ABU1YM21</accession>
<evidence type="ECO:0000256" key="1">
    <source>
        <dbReference type="SAM" id="SignalP"/>
    </source>
</evidence>
<protein>
    <submittedName>
        <fullName evidence="2">Uncharacterized protein</fullName>
    </submittedName>
</protein>
<keyword evidence="1" id="KW-0732">Signal</keyword>
<dbReference type="Proteomes" id="UP001180453">
    <property type="component" value="Unassembled WGS sequence"/>
</dbReference>
<sequence>MSKSLRALLACAAIAFVTTAANAAPQRGLTSALAEALGGGVASGDNTAEQVKPKKPK</sequence>
<gene>
    <name evidence="2" type="ORF">J2X20_002567</name>
</gene>
<evidence type="ECO:0000313" key="2">
    <source>
        <dbReference type="EMBL" id="MDR7269909.1"/>
    </source>
</evidence>
<comment type="caution">
    <text evidence="2">The sequence shown here is derived from an EMBL/GenBank/DDBJ whole genome shotgun (WGS) entry which is preliminary data.</text>
</comment>
<name>A0ABU1YM21_ROSSA</name>
<reference evidence="2 3" key="1">
    <citation type="submission" date="2023-07" db="EMBL/GenBank/DDBJ databases">
        <title>Sorghum-associated microbial communities from plants grown in Nebraska, USA.</title>
        <authorList>
            <person name="Schachtman D."/>
        </authorList>
    </citation>
    <scope>NUCLEOTIDE SEQUENCE [LARGE SCALE GENOMIC DNA]</scope>
    <source>
        <strain evidence="2 3">BE314</strain>
    </source>
</reference>
<dbReference type="RefSeq" id="WP_310265272.1">
    <property type="nucleotide sequence ID" value="NZ_JAVDXU010000002.1"/>
</dbReference>
<keyword evidence="3" id="KW-1185">Reference proteome</keyword>
<proteinExistence type="predicted"/>
<organism evidence="2 3">
    <name type="scientific">Roseateles saccharophilus</name>
    <name type="common">Pseudomonas saccharophila</name>
    <dbReference type="NCBI Taxonomy" id="304"/>
    <lineage>
        <taxon>Bacteria</taxon>
        <taxon>Pseudomonadati</taxon>
        <taxon>Pseudomonadota</taxon>
        <taxon>Betaproteobacteria</taxon>
        <taxon>Burkholderiales</taxon>
        <taxon>Sphaerotilaceae</taxon>
        <taxon>Roseateles</taxon>
    </lineage>
</organism>
<evidence type="ECO:0000313" key="3">
    <source>
        <dbReference type="Proteomes" id="UP001180453"/>
    </source>
</evidence>
<feature type="signal peptide" evidence="1">
    <location>
        <begin position="1"/>
        <end position="23"/>
    </location>
</feature>